<dbReference type="Proteomes" id="UP000285740">
    <property type="component" value="Unassembled WGS sequence"/>
</dbReference>
<name>A0A413T5K8_9FIRM</name>
<dbReference type="AlphaFoldDB" id="A0A413T5K8"/>
<sequence length="76" mass="8767">MYCGKYATIDGKEDEADLFIAYNMFWEMIKFGIPSARNKRQWKVVFATDSGFKEPSDGIERMLQVPPRSIVVLMAK</sequence>
<dbReference type="RefSeq" id="WP_117901116.1">
    <property type="nucleotide sequence ID" value="NZ_QSFV01000028.1"/>
</dbReference>
<proteinExistence type="predicted"/>
<comment type="caution">
    <text evidence="1">The sequence shown here is derived from an EMBL/GenBank/DDBJ whole genome shotgun (WGS) entry which is preliminary data.</text>
</comment>
<gene>
    <name evidence="1" type="ORF">DW918_08330</name>
</gene>
<dbReference type="EMBL" id="QSFV01000028">
    <property type="protein sequence ID" value="RHA79293.1"/>
    <property type="molecule type" value="Genomic_DNA"/>
</dbReference>
<dbReference type="Gene3D" id="2.60.40.1180">
    <property type="entry name" value="Golgi alpha-mannosidase II"/>
    <property type="match status" value="1"/>
</dbReference>
<evidence type="ECO:0000313" key="2">
    <source>
        <dbReference type="Proteomes" id="UP000285740"/>
    </source>
</evidence>
<evidence type="ECO:0000313" key="1">
    <source>
        <dbReference type="EMBL" id="RHA79293.1"/>
    </source>
</evidence>
<organism evidence="1 2">
    <name type="scientific">Eubacterium ventriosum</name>
    <dbReference type="NCBI Taxonomy" id="39496"/>
    <lineage>
        <taxon>Bacteria</taxon>
        <taxon>Bacillati</taxon>
        <taxon>Bacillota</taxon>
        <taxon>Clostridia</taxon>
        <taxon>Eubacteriales</taxon>
        <taxon>Eubacteriaceae</taxon>
        <taxon>Eubacterium</taxon>
    </lineage>
</organism>
<protein>
    <submittedName>
        <fullName evidence="1">Uncharacterized protein</fullName>
    </submittedName>
</protein>
<dbReference type="InterPro" id="IPR013780">
    <property type="entry name" value="Glyco_hydro_b"/>
</dbReference>
<dbReference type="SUPFAM" id="SSF51011">
    <property type="entry name" value="Glycosyl hydrolase domain"/>
    <property type="match status" value="1"/>
</dbReference>
<accession>A0A413T5K8</accession>
<reference evidence="1 2" key="1">
    <citation type="submission" date="2018-08" db="EMBL/GenBank/DDBJ databases">
        <title>A genome reference for cultivated species of the human gut microbiota.</title>
        <authorList>
            <person name="Zou Y."/>
            <person name="Xue W."/>
            <person name="Luo G."/>
        </authorList>
    </citation>
    <scope>NUCLEOTIDE SEQUENCE [LARGE SCALE GENOMIC DNA]</scope>
    <source>
        <strain evidence="1 2">AM42-30</strain>
    </source>
</reference>